<protein>
    <submittedName>
        <fullName evidence="2">Uncharacterized protein</fullName>
    </submittedName>
</protein>
<evidence type="ECO:0000256" key="1">
    <source>
        <dbReference type="SAM" id="MobiDB-lite"/>
    </source>
</evidence>
<keyword evidence="3" id="KW-1185">Reference proteome</keyword>
<organism evidence="2 3">
    <name type="scientific">Prorocentrum cordatum</name>
    <dbReference type="NCBI Taxonomy" id="2364126"/>
    <lineage>
        <taxon>Eukaryota</taxon>
        <taxon>Sar</taxon>
        <taxon>Alveolata</taxon>
        <taxon>Dinophyceae</taxon>
        <taxon>Prorocentrales</taxon>
        <taxon>Prorocentraceae</taxon>
        <taxon>Prorocentrum</taxon>
    </lineage>
</organism>
<reference evidence="2" key="1">
    <citation type="submission" date="2023-10" db="EMBL/GenBank/DDBJ databases">
        <authorList>
            <person name="Chen Y."/>
            <person name="Shah S."/>
            <person name="Dougan E. K."/>
            <person name="Thang M."/>
            <person name="Chan C."/>
        </authorList>
    </citation>
    <scope>NUCLEOTIDE SEQUENCE [LARGE SCALE GENOMIC DNA]</scope>
</reference>
<accession>A0ABN9S1X1</accession>
<feature type="compositionally biased region" description="Basic and acidic residues" evidence="1">
    <location>
        <begin position="145"/>
        <end position="180"/>
    </location>
</feature>
<proteinExistence type="predicted"/>
<gene>
    <name evidence="2" type="ORF">PCOR1329_LOCUS25775</name>
</gene>
<evidence type="ECO:0000313" key="3">
    <source>
        <dbReference type="Proteomes" id="UP001189429"/>
    </source>
</evidence>
<dbReference type="Proteomes" id="UP001189429">
    <property type="component" value="Unassembled WGS sequence"/>
</dbReference>
<name>A0ABN9S1X1_9DINO</name>
<dbReference type="EMBL" id="CAUYUJ010009047">
    <property type="protein sequence ID" value="CAK0825716.1"/>
    <property type="molecule type" value="Genomic_DNA"/>
</dbReference>
<feature type="region of interest" description="Disordered" evidence="1">
    <location>
        <begin position="143"/>
        <end position="180"/>
    </location>
</feature>
<comment type="caution">
    <text evidence="2">The sequence shown here is derived from an EMBL/GenBank/DDBJ whole genome shotgun (WGS) entry which is preliminary data.</text>
</comment>
<feature type="region of interest" description="Disordered" evidence="1">
    <location>
        <begin position="1"/>
        <end position="23"/>
    </location>
</feature>
<sequence length="180" mass="19741">MGGARAWATKATARGTDAEENARQQAPVVSEALGKVGDILRQLAEIPAKLSLANSAELRDACGVIYTICLIMSDQPSTQAVECRKEIETYWAETLVLMPLERIGERARHCRVESKAERTRLASVVGGEFTSLEKNPIRYLVSAGGERRLGPDPRGALEREAPRLLERPGEGKAEKKQEDE</sequence>
<evidence type="ECO:0000313" key="2">
    <source>
        <dbReference type="EMBL" id="CAK0825716.1"/>
    </source>
</evidence>